<evidence type="ECO:0000313" key="2">
    <source>
        <dbReference type="Proteomes" id="UP001207116"/>
    </source>
</evidence>
<dbReference type="RefSeq" id="WP_266010127.1">
    <property type="nucleotide sequence ID" value="NZ_JAPFQP010000001.1"/>
</dbReference>
<gene>
    <name evidence="1" type="ORF">OO016_00830</name>
</gene>
<dbReference type="EMBL" id="JAPFQP010000001">
    <property type="protein sequence ID" value="MCX2718130.1"/>
    <property type="molecule type" value="Genomic_DNA"/>
</dbReference>
<dbReference type="Gene3D" id="3.30.460.10">
    <property type="entry name" value="Beta Polymerase, domain 2"/>
    <property type="match status" value="1"/>
</dbReference>
<dbReference type="AlphaFoldDB" id="A0AAE3MI68"/>
<proteinExistence type="predicted"/>
<comment type="caution">
    <text evidence="1">The sequence shown here is derived from an EMBL/GenBank/DDBJ whole genome shotgun (WGS) entry which is preliminary data.</text>
</comment>
<evidence type="ECO:0000313" key="1">
    <source>
        <dbReference type="EMBL" id="MCX2718130.1"/>
    </source>
</evidence>
<protein>
    <submittedName>
        <fullName evidence="1">Nucleotidyltransferase domain-containing protein</fullName>
    </submittedName>
</protein>
<name>A0AAE3MI68_9FLAO</name>
<dbReference type="Proteomes" id="UP001207116">
    <property type="component" value="Unassembled WGS sequence"/>
</dbReference>
<dbReference type="InterPro" id="IPR043519">
    <property type="entry name" value="NT_sf"/>
</dbReference>
<sequence length="145" mass="16678">MDYQKLHEILNVIQEFAAANEQILAVGLCGSWARGAANSDSDIDLSFICRDKEFFKTTAWLQKIDFKIINSNIIRFEDQKYGVVWSRHVFLEDGTEIEFSFADTSWANIDPLDTGTEKVVSDGYRILYDPHQLLKRLLQKVKAKT</sequence>
<reference evidence="1" key="1">
    <citation type="submission" date="2022-11" db="EMBL/GenBank/DDBJ databases">
        <title>The characterization of three novel Bacteroidetes species and genomic analysis of their roles in tidal elemental geochemical cycles.</title>
        <authorList>
            <person name="Ma K.-J."/>
        </authorList>
    </citation>
    <scope>NUCLEOTIDE SEQUENCE</scope>
    <source>
        <strain evidence="1">M415</strain>
    </source>
</reference>
<accession>A0AAE3MI68</accession>
<dbReference type="SUPFAM" id="SSF81301">
    <property type="entry name" value="Nucleotidyltransferase"/>
    <property type="match status" value="1"/>
</dbReference>
<organism evidence="1 2">
    <name type="scientific">Lentiprolixibacter aurantiacus</name>
    <dbReference type="NCBI Taxonomy" id="2993939"/>
    <lineage>
        <taxon>Bacteria</taxon>
        <taxon>Pseudomonadati</taxon>
        <taxon>Bacteroidota</taxon>
        <taxon>Flavobacteriia</taxon>
        <taxon>Flavobacteriales</taxon>
        <taxon>Flavobacteriaceae</taxon>
        <taxon>Lentiprolixibacter</taxon>
    </lineage>
</organism>
<dbReference type="InterPro" id="IPR007530">
    <property type="entry name" value="Aminoglycoside_adenylylTfrase"/>
</dbReference>
<keyword evidence="2" id="KW-1185">Reference proteome</keyword>
<dbReference type="CDD" id="cd05403">
    <property type="entry name" value="NT_KNTase_like"/>
    <property type="match status" value="1"/>
</dbReference>
<dbReference type="Pfam" id="PF04439">
    <property type="entry name" value="Adenyl_transf"/>
    <property type="match status" value="1"/>
</dbReference>